<dbReference type="GO" id="GO:0033765">
    <property type="term" value="F:steroid dehydrogenase activity, acting on the CH-CH group of donors"/>
    <property type="evidence" value="ECO:0007669"/>
    <property type="project" value="UniProtKB-ARBA"/>
</dbReference>
<proteinExistence type="predicted"/>
<dbReference type="SUPFAM" id="SSF56425">
    <property type="entry name" value="Succinate dehydrogenase/fumarate reductase flavoprotein, catalytic domain"/>
    <property type="match status" value="1"/>
</dbReference>
<dbReference type="NCBIfam" id="NF005511">
    <property type="entry name" value="PRK07121.1-4"/>
    <property type="match status" value="1"/>
</dbReference>
<keyword evidence="4" id="KW-0560">Oxidoreductase</keyword>
<dbReference type="InterPro" id="IPR027477">
    <property type="entry name" value="Succ_DH/fumarate_Rdtase_cat_sf"/>
</dbReference>
<dbReference type="InterPro" id="IPR036188">
    <property type="entry name" value="FAD/NAD-bd_sf"/>
</dbReference>
<name>A0A2W5IDX6_9ACTN</name>
<sequence>MPDDSFDVVVVGFGGAGAAAAIEAADNGAHVLALDLSIGGGATRLSGGIVYAGGGTSIQQEAGVEDSVENMFNYIKQEAKGVVSDETLREFCEQSPGMIEWLKENGVPFNASLCPYKASYPTDKHYLYYSGNEKAYPYNEHAKPAARGHRTHASGLKSGKVLFKALHDSAMQKGVTFLPVARVTDLVMDGNKVVGVKFSALNNEKLQKLHWVVTKLTAKMGNFFPDYIGRPADKLTDAIWRAGKEDYVVHCDSVILAAGGFAYNTSWMEKYTGPYAKITPLGTGGDNGKGIMLGQSAGGAIAQMDKATSWRFISPPEAFIEGVSVGTNGHRVANEDLYGATHSNYMVREYGANCRLVLDHDQWIKALKQVPSQSQIFHWAMSLYLYTLGHKRANTLEELAAKIGVDAAGLRKTVDEYNKGILEGTGDPYHKAANLSSPIIKAPFYGIDISNIPNNLLNGLVYPAPGLTLGGLQVNEKTGNVVNDKGEDIPGLFAAGRNAVGVCSNSYVSGLSIADCFFSGRRAGRNAAARCKEMTKQRLDAADKK</sequence>
<dbReference type="GO" id="GO:0008202">
    <property type="term" value="P:steroid metabolic process"/>
    <property type="evidence" value="ECO:0007669"/>
    <property type="project" value="UniProtKB-ARBA"/>
</dbReference>
<reference evidence="6 7" key="1">
    <citation type="submission" date="2017-08" db="EMBL/GenBank/DDBJ databases">
        <title>Infants hospitalized years apart are colonized by the same room-sourced microbial strains.</title>
        <authorList>
            <person name="Brooks B."/>
            <person name="Olm M.R."/>
            <person name="Firek B.A."/>
            <person name="Baker R."/>
            <person name="Thomas B.C."/>
            <person name="Morowitz M.J."/>
            <person name="Banfield J.F."/>
        </authorList>
    </citation>
    <scope>NUCLEOTIDE SEQUENCE [LARGE SCALE GENOMIC DNA]</scope>
    <source>
        <strain evidence="6">S2_006_000_R1_57</strain>
    </source>
</reference>
<comment type="cofactor">
    <cofactor evidence="1">
        <name>FAD</name>
        <dbReference type="ChEBI" id="CHEBI:57692"/>
    </cofactor>
</comment>
<protein>
    <submittedName>
        <fullName evidence="6">FAD-binding protein</fullName>
    </submittedName>
</protein>
<comment type="caution">
    <text evidence="6">The sequence shown here is derived from an EMBL/GenBank/DDBJ whole genome shotgun (WGS) entry which is preliminary data.</text>
</comment>
<evidence type="ECO:0000259" key="5">
    <source>
        <dbReference type="Pfam" id="PF00890"/>
    </source>
</evidence>
<dbReference type="Pfam" id="PF00890">
    <property type="entry name" value="FAD_binding_2"/>
    <property type="match status" value="1"/>
</dbReference>
<evidence type="ECO:0000313" key="7">
    <source>
        <dbReference type="Proteomes" id="UP000248606"/>
    </source>
</evidence>
<dbReference type="InterPro" id="IPR003953">
    <property type="entry name" value="FAD-dep_OxRdtase_2_FAD-bd"/>
</dbReference>
<evidence type="ECO:0000256" key="1">
    <source>
        <dbReference type="ARBA" id="ARBA00001974"/>
    </source>
</evidence>
<dbReference type="InterPro" id="IPR050315">
    <property type="entry name" value="FAD-oxidoreductase_2"/>
</dbReference>
<accession>A0A2W5IDX6</accession>
<dbReference type="PANTHER" id="PTHR43400">
    <property type="entry name" value="FUMARATE REDUCTASE"/>
    <property type="match status" value="1"/>
</dbReference>
<dbReference type="Gene3D" id="3.90.700.10">
    <property type="entry name" value="Succinate dehydrogenase/fumarate reductase flavoprotein, catalytic domain"/>
    <property type="match status" value="1"/>
</dbReference>
<evidence type="ECO:0000256" key="3">
    <source>
        <dbReference type="ARBA" id="ARBA00022827"/>
    </source>
</evidence>
<evidence type="ECO:0000313" key="6">
    <source>
        <dbReference type="EMBL" id="PZP89177.1"/>
    </source>
</evidence>
<dbReference type="AlphaFoldDB" id="A0A2W5IDX6"/>
<organism evidence="6 7">
    <name type="scientific">Lawsonella clevelandensis</name>
    <dbReference type="NCBI Taxonomy" id="1528099"/>
    <lineage>
        <taxon>Bacteria</taxon>
        <taxon>Bacillati</taxon>
        <taxon>Actinomycetota</taxon>
        <taxon>Actinomycetes</taxon>
        <taxon>Mycobacteriales</taxon>
        <taxon>Lawsonellaceae</taxon>
        <taxon>Lawsonella</taxon>
    </lineage>
</organism>
<evidence type="ECO:0000256" key="2">
    <source>
        <dbReference type="ARBA" id="ARBA00022630"/>
    </source>
</evidence>
<dbReference type="NCBIfam" id="NF005513">
    <property type="entry name" value="PRK07121.1-6"/>
    <property type="match status" value="1"/>
</dbReference>
<dbReference type="EMBL" id="QFOZ01000004">
    <property type="protein sequence ID" value="PZP89177.1"/>
    <property type="molecule type" value="Genomic_DNA"/>
</dbReference>
<feature type="domain" description="FAD-dependent oxidoreductase 2 FAD-binding" evidence="5">
    <location>
        <begin position="7"/>
        <end position="501"/>
    </location>
</feature>
<keyword evidence="2" id="KW-0285">Flavoprotein</keyword>
<keyword evidence="3" id="KW-0274">FAD</keyword>
<dbReference type="PRINTS" id="PR00411">
    <property type="entry name" value="PNDRDTASEI"/>
</dbReference>
<dbReference type="SUPFAM" id="SSF51905">
    <property type="entry name" value="FAD/NAD(P)-binding domain"/>
    <property type="match status" value="1"/>
</dbReference>
<dbReference type="Proteomes" id="UP000248606">
    <property type="component" value="Unassembled WGS sequence"/>
</dbReference>
<evidence type="ECO:0000256" key="4">
    <source>
        <dbReference type="ARBA" id="ARBA00023002"/>
    </source>
</evidence>
<dbReference type="Gene3D" id="3.50.50.60">
    <property type="entry name" value="FAD/NAD(P)-binding domain"/>
    <property type="match status" value="3"/>
</dbReference>
<dbReference type="PANTHER" id="PTHR43400:SF10">
    <property type="entry name" value="3-OXOSTEROID 1-DEHYDROGENASE"/>
    <property type="match status" value="1"/>
</dbReference>
<gene>
    <name evidence="6" type="ORF">DI579_03875</name>
</gene>